<evidence type="ECO:0000313" key="3">
    <source>
        <dbReference type="Proteomes" id="UP000014680"/>
    </source>
</evidence>
<proteinExistence type="predicted"/>
<feature type="compositionally biased region" description="Basic and acidic residues" evidence="1">
    <location>
        <begin position="195"/>
        <end position="210"/>
    </location>
</feature>
<evidence type="ECO:0000256" key="1">
    <source>
        <dbReference type="SAM" id="MobiDB-lite"/>
    </source>
</evidence>
<protein>
    <submittedName>
        <fullName evidence="2">Uncharacterized protein</fullName>
    </submittedName>
</protein>
<organism evidence="2 3">
    <name type="scientific">Entamoeba invadens IP1</name>
    <dbReference type="NCBI Taxonomy" id="370355"/>
    <lineage>
        <taxon>Eukaryota</taxon>
        <taxon>Amoebozoa</taxon>
        <taxon>Evosea</taxon>
        <taxon>Archamoebae</taxon>
        <taxon>Mastigamoebida</taxon>
        <taxon>Entamoebidae</taxon>
        <taxon>Entamoeba</taxon>
    </lineage>
</organism>
<feature type="region of interest" description="Disordered" evidence="1">
    <location>
        <begin position="153"/>
        <end position="210"/>
    </location>
</feature>
<dbReference type="Proteomes" id="UP000014680">
    <property type="component" value="Unassembled WGS sequence"/>
</dbReference>
<sequence>MEMEQKEFVLINFPGFSKDPSAPLDEQVNSMCKCFGGTEAVQKYIRGESGKLQFTFRPSDLFSSTFPVQAEKCKNKILVTRKNGNIAFKGKVTKEINIDSLAPFQVIDRSSFRLILPSEQPVDFPFEINTGRTTRVFHPAQVNFQQGKERTKMSLESHPHSLPFRKSKLRGKKTEDSQVSVTSTLEATDQDLESQIDKENSEDYLPKSTL</sequence>
<dbReference type="EMBL" id="KB207140">
    <property type="protein sequence ID" value="ELP84292.1"/>
    <property type="molecule type" value="Genomic_DNA"/>
</dbReference>
<dbReference type="VEuPathDB" id="AmoebaDB:EIN_065670"/>
<dbReference type="OMA" id="PFEINTG"/>
<evidence type="ECO:0000313" key="2">
    <source>
        <dbReference type="EMBL" id="ELP84292.1"/>
    </source>
</evidence>
<dbReference type="InterPro" id="IPR042536">
    <property type="entry name" value="TFIIIC_tauA_Sfc1"/>
</dbReference>
<gene>
    <name evidence="2" type="ORF">EIN_065670</name>
</gene>
<name>A0A0A1TVB1_ENTIV</name>
<dbReference type="KEGG" id="eiv:EIN_065670"/>
<dbReference type="RefSeq" id="XP_004183638.1">
    <property type="nucleotide sequence ID" value="XM_004183590.1"/>
</dbReference>
<keyword evidence="3" id="KW-1185">Reference proteome</keyword>
<dbReference type="OrthoDB" id="26635at2759"/>
<dbReference type="AlphaFoldDB" id="A0A0A1TVB1"/>
<reference evidence="2 3" key="1">
    <citation type="submission" date="2012-10" db="EMBL/GenBank/DDBJ databases">
        <authorList>
            <person name="Zafar N."/>
            <person name="Inman J."/>
            <person name="Hall N."/>
            <person name="Lorenzi H."/>
            <person name="Caler E."/>
        </authorList>
    </citation>
    <scope>NUCLEOTIDE SEQUENCE [LARGE SCALE GENOMIC DNA]</scope>
    <source>
        <strain evidence="2 3">IP1</strain>
    </source>
</reference>
<feature type="compositionally biased region" description="Polar residues" evidence="1">
    <location>
        <begin position="177"/>
        <end position="187"/>
    </location>
</feature>
<accession>A0A0A1TVB1</accession>
<dbReference type="GeneID" id="14883203"/>
<dbReference type="Gene3D" id="3.30.200.160">
    <property type="entry name" value="TFIIIC, subcomplex tauA, subunit Sfc1, barrel domain"/>
    <property type="match status" value="1"/>
</dbReference>